<gene>
    <name evidence="1" type="ORF">QTJ16_005707</name>
</gene>
<reference evidence="1" key="1">
    <citation type="submission" date="2023-06" db="EMBL/GenBank/DDBJ databases">
        <title>Draft genome of Marssonina rosae.</title>
        <authorList>
            <person name="Cheng Q."/>
        </authorList>
    </citation>
    <scope>NUCLEOTIDE SEQUENCE</scope>
    <source>
        <strain evidence="1">R4</strain>
    </source>
</reference>
<name>A0AAD9WCM2_9HELO</name>
<comment type="caution">
    <text evidence="1">The sequence shown here is derived from an EMBL/GenBank/DDBJ whole genome shotgun (WGS) entry which is preliminary data.</text>
</comment>
<evidence type="ECO:0000313" key="1">
    <source>
        <dbReference type="EMBL" id="KAK2625338.1"/>
    </source>
</evidence>
<proteinExistence type="predicted"/>
<dbReference type="AlphaFoldDB" id="A0AAD9WCM2"/>
<sequence>MEILFKSPSNYICIDLGQLCLILSDEKRWQRHHTRMSIQERSLIWFGSAPGSISYCLYTKSSGQVIHCTYSGLRLSGTHVQDFLIHRLQSLRRKRKIQFWLQKWTLHCRKVFGAIYCNHSPLAICLCDFTDWTQRGKVRLIHLLQARSNDLCILQDCSIFIA</sequence>
<dbReference type="EMBL" id="JAUBYV010000008">
    <property type="protein sequence ID" value="KAK2625338.1"/>
    <property type="molecule type" value="Genomic_DNA"/>
</dbReference>
<keyword evidence="2" id="KW-1185">Reference proteome</keyword>
<organism evidence="1 2">
    <name type="scientific">Diplocarpon rosae</name>
    <dbReference type="NCBI Taxonomy" id="946125"/>
    <lineage>
        <taxon>Eukaryota</taxon>
        <taxon>Fungi</taxon>
        <taxon>Dikarya</taxon>
        <taxon>Ascomycota</taxon>
        <taxon>Pezizomycotina</taxon>
        <taxon>Leotiomycetes</taxon>
        <taxon>Helotiales</taxon>
        <taxon>Drepanopezizaceae</taxon>
        <taxon>Diplocarpon</taxon>
    </lineage>
</organism>
<protein>
    <submittedName>
        <fullName evidence="1">Uncharacterized protein</fullName>
    </submittedName>
</protein>
<evidence type="ECO:0000313" key="2">
    <source>
        <dbReference type="Proteomes" id="UP001285354"/>
    </source>
</evidence>
<accession>A0AAD9WCM2</accession>
<dbReference type="Proteomes" id="UP001285354">
    <property type="component" value="Unassembled WGS sequence"/>
</dbReference>